<dbReference type="EMBL" id="RAQU01000093">
    <property type="protein sequence ID" value="RKK03309.1"/>
    <property type="molecule type" value="Genomic_DNA"/>
</dbReference>
<evidence type="ECO:0000313" key="4">
    <source>
        <dbReference type="Proteomes" id="UP000274097"/>
    </source>
</evidence>
<gene>
    <name evidence="2" type="ORF">D6Z83_15225</name>
    <name evidence="3" type="ORF">EBE87_27710</name>
</gene>
<organism evidence="2 5">
    <name type="scientific">Teichococcus wenyumeiae</name>
    <dbReference type="NCBI Taxonomy" id="2478470"/>
    <lineage>
        <taxon>Bacteria</taxon>
        <taxon>Pseudomonadati</taxon>
        <taxon>Pseudomonadota</taxon>
        <taxon>Alphaproteobacteria</taxon>
        <taxon>Acetobacterales</taxon>
        <taxon>Roseomonadaceae</taxon>
        <taxon>Roseomonas</taxon>
    </lineage>
</organism>
<dbReference type="RefSeq" id="WP_120639141.1">
    <property type="nucleotide sequence ID" value="NZ_RAQU01000093.1"/>
</dbReference>
<protein>
    <recommendedName>
        <fullName evidence="1">Bacteriophage T5 Orf172 DNA-binding domain-containing protein</fullName>
    </recommendedName>
</protein>
<accession>A0A3A9JW90</accession>
<evidence type="ECO:0000259" key="1">
    <source>
        <dbReference type="Pfam" id="PF10544"/>
    </source>
</evidence>
<sequence>MTGQWREHQPETLPRFLYVLRSRRTGSVKFGISNNWRRRLDEHRASRGDASIELVESYEDNDWLAVKAAERTILRRLRSVRAKPTHGLEWFPEDHPEVLSIMRDLEGCAA</sequence>
<proteinExistence type="predicted"/>
<keyword evidence="4" id="KW-1185">Reference proteome</keyword>
<dbReference type="Pfam" id="PF10544">
    <property type="entry name" value="T5orf172"/>
    <property type="match status" value="1"/>
</dbReference>
<evidence type="ECO:0000313" key="2">
    <source>
        <dbReference type="EMBL" id="RKK03309.1"/>
    </source>
</evidence>
<feature type="domain" description="Bacteriophage T5 Orf172 DNA-binding" evidence="1">
    <location>
        <begin position="16"/>
        <end position="104"/>
    </location>
</feature>
<dbReference type="Proteomes" id="UP000278036">
    <property type="component" value="Unassembled WGS sequence"/>
</dbReference>
<reference evidence="2 5" key="1">
    <citation type="submission" date="2018-09" db="EMBL/GenBank/DDBJ databases">
        <title>Roseomonas sp. nov., isolated from feces of Tibetan antelopes in the Qinghai-Tibet plateau, China.</title>
        <authorList>
            <person name="Tian Z."/>
        </authorList>
    </citation>
    <scope>NUCLEOTIDE SEQUENCE [LARGE SCALE GENOMIC DNA]</scope>
    <source>
        <strain evidence="3 4">Z23</strain>
        <strain evidence="2 5">Z24</strain>
    </source>
</reference>
<name>A0A3A9JW90_9PROT</name>
<dbReference type="EMBL" id="RFLX01000101">
    <property type="protein sequence ID" value="RMI14577.1"/>
    <property type="molecule type" value="Genomic_DNA"/>
</dbReference>
<evidence type="ECO:0000313" key="5">
    <source>
        <dbReference type="Proteomes" id="UP000278036"/>
    </source>
</evidence>
<dbReference type="OrthoDB" id="287318at2"/>
<dbReference type="InParanoid" id="A0A3A9JW90"/>
<evidence type="ECO:0000313" key="3">
    <source>
        <dbReference type="EMBL" id="RMI14577.1"/>
    </source>
</evidence>
<dbReference type="InterPro" id="IPR018306">
    <property type="entry name" value="Phage_T5_Orf172_DNA-bd"/>
</dbReference>
<dbReference type="AlphaFoldDB" id="A0A3A9JW90"/>
<dbReference type="Proteomes" id="UP000274097">
    <property type="component" value="Unassembled WGS sequence"/>
</dbReference>
<comment type="caution">
    <text evidence="2">The sequence shown here is derived from an EMBL/GenBank/DDBJ whole genome shotgun (WGS) entry which is preliminary data.</text>
</comment>